<keyword evidence="1" id="KW-0472">Membrane</keyword>
<evidence type="ECO:0000259" key="2">
    <source>
        <dbReference type="Pfam" id="PF13239"/>
    </source>
</evidence>
<dbReference type="EMBL" id="CP023777">
    <property type="protein sequence ID" value="ATL46163.1"/>
    <property type="molecule type" value="Genomic_DNA"/>
</dbReference>
<feature type="transmembrane region" description="Helical" evidence="1">
    <location>
        <begin position="53"/>
        <end position="71"/>
    </location>
</feature>
<proteinExistence type="predicted"/>
<dbReference type="RefSeq" id="WP_098192552.1">
    <property type="nucleotide sequence ID" value="NZ_CP023777.1"/>
</dbReference>
<dbReference type="AlphaFoldDB" id="A0A291QQJ6"/>
<accession>A0A291QQJ6</accession>
<feature type="transmembrane region" description="Helical" evidence="1">
    <location>
        <begin position="21"/>
        <end position="41"/>
    </location>
</feature>
<keyword evidence="4" id="KW-1185">Reference proteome</keyword>
<keyword evidence="1" id="KW-0812">Transmembrane</keyword>
<name>A0A291QQJ6_9BACT</name>
<feature type="domain" description="2TM" evidence="2">
    <location>
        <begin position="14"/>
        <end position="79"/>
    </location>
</feature>
<protein>
    <recommendedName>
        <fullName evidence="2">2TM domain-containing protein</fullName>
    </recommendedName>
</protein>
<keyword evidence="1" id="KW-1133">Transmembrane helix</keyword>
<gene>
    <name evidence="3" type="ORF">COR50_02705</name>
</gene>
<dbReference type="InterPro" id="IPR025698">
    <property type="entry name" value="2TM_dom"/>
</dbReference>
<evidence type="ECO:0000313" key="4">
    <source>
        <dbReference type="Proteomes" id="UP000220133"/>
    </source>
</evidence>
<dbReference type="OrthoDB" id="8965954at2"/>
<sequence length="85" mass="9656">MSTFENKDLTTERLAKARASFKTHFLAYVLINSILWIAWYFSEHTILGLPWPTAVGAGWTVILVFGYCNAYPRASLETKDQNEIG</sequence>
<dbReference type="KEGG" id="cbae:COR50_02705"/>
<dbReference type="Pfam" id="PF13239">
    <property type="entry name" value="2TM"/>
    <property type="match status" value="1"/>
</dbReference>
<reference evidence="3 4" key="1">
    <citation type="submission" date="2017-10" db="EMBL/GenBank/DDBJ databases">
        <title>Paenichitinophaga pekingensis gen. nov., sp. nov., isolated from activated sludge.</title>
        <authorList>
            <person name="Jin D."/>
            <person name="Kong X."/>
            <person name="Deng Y."/>
            <person name="Bai Z."/>
        </authorList>
    </citation>
    <scope>NUCLEOTIDE SEQUENCE [LARGE SCALE GENOMIC DNA]</scope>
    <source>
        <strain evidence="3 4">13</strain>
    </source>
</reference>
<dbReference type="Proteomes" id="UP000220133">
    <property type="component" value="Chromosome"/>
</dbReference>
<evidence type="ECO:0000313" key="3">
    <source>
        <dbReference type="EMBL" id="ATL46163.1"/>
    </source>
</evidence>
<evidence type="ECO:0000256" key="1">
    <source>
        <dbReference type="SAM" id="Phobius"/>
    </source>
</evidence>
<organism evidence="3 4">
    <name type="scientific">Chitinophaga caeni</name>
    <dbReference type="NCBI Taxonomy" id="2029983"/>
    <lineage>
        <taxon>Bacteria</taxon>
        <taxon>Pseudomonadati</taxon>
        <taxon>Bacteroidota</taxon>
        <taxon>Chitinophagia</taxon>
        <taxon>Chitinophagales</taxon>
        <taxon>Chitinophagaceae</taxon>
        <taxon>Chitinophaga</taxon>
    </lineage>
</organism>